<feature type="domain" description="Enolpyruvate transferase" evidence="10">
    <location>
        <begin position="9"/>
        <end position="421"/>
    </location>
</feature>
<feature type="binding site" evidence="9">
    <location>
        <position position="345"/>
    </location>
    <ligand>
        <name>phosphoenolpyruvate</name>
        <dbReference type="ChEBI" id="CHEBI:58702"/>
    </ligand>
</feature>
<feature type="binding site" evidence="9">
    <location>
        <position position="165"/>
    </location>
    <ligand>
        <name>3-phosphoshikimate</name>
        <dbReference type="ChEBI" id="CHEBI:145989"/>
    </ligand>
</feature>
<dbReference type="GO" id="GO:0009073">
    <property type="term" value="P:aromatic amino acid family biosynthetic process"/>
    <property type="evidence" value="ECO:0007669"/>
    <property type="project" value="UniProtKB-KW"/>
</dbReference>
<dbReference type="InterPro" id="IPR020845">
    <property type="entry name" value="AMP-binding_CS"/>
</dbReference>
<sequence>MHLLVKGTSGRLTGEALVPNSKYHAHRALILASLAPGVSRITGLSDARHVQYTVGLLRGLGVKIEIEGDTFIVHGLGGTYRPAKDSVSAGSSGTTLYFMIGLAALSEKDVVVTGQKYFQRRPVGPLLRSLEQMGVELESANDCPPISVKAKRPAGGHVTIAGTLSQWISGLILLAPFATGKTVIEVQGELNEQPYIELTVEMMKQFGLKVSFSPDWRRFEIEPNQQATTCDLVMPPDIGSAAFGIAAAALHPSDILLRGMNQLSGGPADHPEVHFLDIAREMGVPMELTDEGVRISHDGIRLKPAAIDCRGIPDMLPILSVMGSFADGETTFSNIAHVRLKESDRVSAMLQLNQMGGNLDLDGDVLRVRGIDQLHGAKLSSFNDHRVLMSLAIAASTATGESTLTYPNAYRISYPTYLEAMNGFGIPMTVEGGTPSRATRGHRKLPKEAEHPDLAAQLTLSDWLTRWATERPDDVAVIDARPRATNKITWGELDQQVNQVASQLIRLGVQPGEPVALQLPNWTEFVIIALATMRIGAVCCPLMPIFRQREIAFMLRRAKARVLFVPDTFRGRAHAEEIAGIVNGDYGDVPEDLRHVVVLPGDVQIGADWSPGDVSWHDWSDLLTGDVDTQALADRKPTPDQTAQLLFTSGTTGEPKGSLMTGGTLSRAASMEIRHLGLDASDAVYIPSPLAHQTGFLYGMWVAMTLGVPEIIQAVWDPRRALQALREGEGTFVQAATPFLADLVKAVENGEEAPGKLRIFVATGAAVPRGLAERATRVLGTAVCGAFGTTETCLGALSVPTDEPVKVWGTDGRPLEGIKLRITDDNGVVLAADTEGNFEILSPTKFQGYLDRPDLTAEAFTEDGWYKTGDLGIIDESGYIRITGRVKDVINRGGEKVPVAEIENLLYEHPSVDDVAVVAMPDDRLGERACAFVVAKSGSKISFDEMIAYLDDHQVAKYYWPERLEVIDVLPRNAAGKIQKFLLREQAKGLKPQRVGGKQ</sequence>
<feature type="binding site" evidence="9">
    <location>
        <position position="314"/>
    </location>
    <ligand>
        <name>3-phosphoshikimate</name>
        <dbReference type="ChEBI" id="CHEBI:145989"/>
    </ligand>
</feature>
<evidence type="ECO:0000256" key="7">
    <source>
        <dbReference type="ARBA" id="ARBA00023141"/>
    </source>
</evidence>
<evidence type="ECO:0000256" key="3">
    <source>
        <dbReference type="ARBA" id="ARBA00009948"/>
    </source>
</evidence>
<dbReference type="InterPro" id="IPR042099">
    <property type="entry name" value="ANL_N_sf"/>
</dbReference>
<evidence type="ECO:0000256" key="6">
    <source>
        <dbReference type="ARBA" id="ARBA00022679"/>
    </source>
</evidence>
<name>A0A917S9N2_9ACTN</name>
<keyword evidence="7 9" id="KW-0057">Aromatic amino acid biosynthesis</keyword>
<feature type="domain" description="AMP-binding enzyme C-terminal" evidence="12">
    <location>
        <begin position="901"/>
        <end position="977"/>
    </location>
</feature>
<evidence type="ECO:0000256" key="8">
    <source>
        <dbReference type="ARBA" id="ARBA00044633"/>
    </source>
</evidence>
<dbReference type="InterPro" id="IPR013792">
    <property type="entry name" value="RNA3'P_cycl/enolpyr_Trfase_a/b"/>
</dbReference>
<evidence type="ECO:0000313" key="13">
    <source>
        <dbReference type="EMBL" id="GGL65469.1"/>
    </source>
</evidence>
<keyword evidence="14" id="KW-1185">Reference proteome</keyword>
<feature type="binding site" evidence="9">
    <location>
        <position position="341"/>
    </location>
    <ligand>
        <name>3-phosphoshikimate</name>
        <dbReference type="ChEBI" id="CHEBI:145989"/>
    </ligand>
</feature>
<dbReference type="SUPFAM" id="SSF56801">
    <property type="entry name" value="Acetyl-CoA synthetase-like"/>
    <property type="match status" value="1"/>
</dbReference>
<feature type="active site" description="Proton acceptor" evidence="9">
    <location>
        <position position="314"/>
    </location>
</feature>
<evidence type="ECO:0000256" key="9">
    <source>
        <dbReference type="HAMAP-Rule" id="MF_00210"/>
    </source>
</evidence>
<dbReference type="HAMAP" id="MF_00210">
    <property type="entry name" value="EPSP_synth"/>
    <property type="match status" value="1"/>
</dbReference>
<feature type="binding site" evidence="9">
    <location>
        <position position="22"/>
    </location>
    <ligand>
        <name>3-phosphoshikimate</name>
        <dbReference type="ChEBI" id="CHEBI:145989"/>
    </ligand>
</feature>
<dbReference type="GO" id="GO:0009423">
    <property type="term" value="P:chorismate biosynthetic process"/>
    <property type="evidence" value="ECO:0007669"/>
    <property type="project" value="UniProtKB-UniRule"/>
</dbReference>
<dbReference type="GO" id="GO:0008652">
    <property type="term" value="P:amino acid biosynthetic process"/>
    <property type="evidence" value="ECO:0007669"/>
    <property type="project" value="UniProtKB-KW"/>
</dbReference>
<feature type="binding site" evidence="9">
    <location>
        <position position="93"/>
    </location>
    <ligand>
        <name>phosphoenolpyruvate</name>
        <dbReference type="ChEBI" id="CHEBI:58702"/>
    </ligand>
</feature>
<dbReference type="NCBIfam" id="TIGR01356">
    <property type="entry name" value="aroA"/>
    <property type="match status" value="1"/>
</dbReference>
<feature type="domain" description="AMP-dependent synthetase/ligase" evidence="11">
    <location>
        <begin position="465"/>
        <end position="850"/>
    </location>
</feature>
<dbReference type="AlphaFoldDB" id="A0A917S9N2"/>
<accession>A0A917S9N2</accession>
<dbReference type="GO" id="GO:0003866">
    <property type="term" value="F:3-phosphoshikimate 1-carboxyvinyltransferase activity"/>
    <property type="evidence" value="ECO:0007669"/>
    <property type="project" value="UniProtKB-UniRule"/>
</dbReference>
<feature type="binding site" evidence="9">
    <location>
        <position position="121"/>
    </location>
    <ligand>
        <name>phosphoenolpyruvate</name>
        <dbReference type="ChEBI" id="CHEBI:58702"/>
    </ligand>
</feature>
<dbReference type="Gene3D" id="3.40.50.12780">
    <property type="entry name" value="N-terminal domain of ligase-like"/>
    <property type="match status" value="1"/>
</dbReference>
<dbReference type="InterPro" id="IPR036968">
    <property type="entry name" value="Enolpyruvate_Tfrase_sf"/>
</dbReference>
<comment type="subcellular location">
    <subcellularLocation>
        <location evidence="9">Cytoplasm</location>
    </subcellularLocation>
</comment>
<dbReference type="CDD" id="cd01556">
    <property type="entry name" value="EPSP_synthase"/>
    <property type="match status" value="1"/>
</dbReference>
<evidence type="ECO:0000259" key="11">
    <source>
        <dbReference type="Pfam" id="PF00501"/>
    </source>
</evidence>
<dbReference type="InterPro" id="IPR025110">
    <property type="entry name" value="AMP-bd_C"/>
</dbReference>
<evidence type="ECO:0000256" key="2">
    <source>
        <dbReference type="ARBA" id="ARBA00006432"/>
    </source>
</evidence>
<dbReference type="PANTHER" id="PTHR43201">
    <property type="entry name" value="ACYL-COA SYNTHETASE"/>
    <property type="match status" value="1"/>
</dbReference>
<organism evidence="13 14">
    <name type="scientific">Microlunatus endophyticus</name>
    <dbReference type="NCBI Taxonomy" id="1716077"/>
    <lineage>
        <taxon>Bacteria</taxon>
        <taxon>Bacillati</taxon>
        <taxon>Actinomycetota</taxon>
        <taxon>Actinomycetes</taxon>
        <taxon>Propionibacteriales</taxon>
        <taxon>Propionibacteriaceae</taxon>
        <taxon>Microlunatus</taxon>
    </lineage>
</organism>
<comment type="caution">
    <text evidence="9">Lacks conserved residue(s) required for the propagation of feature annotation.</text>
</comment>
<dbReference type="GO" id="GO:0031956">
    <property type="term" value="F:medium-chain fatty acid-CoA ligase activity"/>
    <property type="evidence" value="ECO:0007669"/>
    <property type="project" value="TreeGrafter"/>
</dbReference>
<keyword evidence="5 9" id="KW-0028">Amino-acid biosynthesis</keyword>
<dbReference type="GO" id="GO:0005737">
    <property type="term" value="C:cytoplasm"/>
    <property type="evidence" value="ECO:0007669"/>
    <property type="project" value="UniProtKB-SubCell"/>
</dbReference>
<comment type="caution">
    <text evidence="13">The sequence shown here is derived from an EMBL/GenBank/DDBJ whole genome shotgun (WGS) entry which is preliminary data.</text>
</comment>
<dbReference type="PANTHER" id="PTHR43201:SF5">
    <property type="entry name" value="MEDIUM-CHAIN ACYL-COA LIGASE ACSF2, MITOCHONDRIAL"/>
    <property type="match status" value="1"/>
</dbReference>
<dbReference type="InterPro" id="IPR006264">
    <property type="entry name" value="EPSP_synthase"/>
</dbReference>
<dbReference type="SUPFAM" id="SSF55205">
    <property type="entry name" value="EPT/RTPC-like"/>
    <property type="match status" value="1"/>
</dbReference>
<reference evidence="13" key="1">
    <citation type="journal article" date="2014" name="Int. J. Syst. Evol. Microbiol.">
        <title>Complete genome sequence of Corynebacterium casei LMG S-19264T (=DSM 44701T), isolated from a smear-ripened cheese.</title>
        <authorList>
            <consortium name="US DOE Joint Genome Institute (JGI-PGF)"/>
            <person name="Walter F."/>
            <person name="Albersmeier A."/>
            <person name="Kalinowski J."/>
            <person name="Ruckert C."/>
        </authorList>
    </citation>
    <scope>NUCLEOTIDE SEQUENCE</scope>
    <source>
        <strain evidence="13">CGMCC 4.7306</strain>
    </source>
</reference>
<evidence type="ECO:0000259" key="10">
    <source>
        <dbReference type="Pfam" id="PF00275"/>
    </source>
</evidence>
<proteinExistence type="inferred from homology"/>
<evidence type="ECO:0000256" key="5">
    <source>
        <dbReference type="ARBA" id="ARBA00022605"/>
    </source>
</evidence>
<dbReference type="InterPro" id="IPR045851">
    <property type="entry name" value="AMP-bd_C_sf"/>
</dbReference>
<dbReference type="Gene3D" id="3.30.300.30">
    <property type="match status" value="1"/>
</dbReference>
<evidence type="ECO:0000313" key="14">
    <source>
        <dbReference type="Proteomes" id="UP000613840"/>
    </source>
</evidence>
<feature type="binding site" evidence="9">
    <location>
        <position position="27"/>
    </location>
    <ligand>
        <name>3-phosphoshikimate</name>
        <dbReference type="ChEBI" id="CHEBI:145989"/>
    </ligand>
</feature>
<dbReference type="InterPro" id="IPR000873">
    <property type="entry name" value="AMP-dep_synth/lig_dom"/>
</dbReference>
<comment type="similarity">
    <text evidence="2">Belongs to the ATP-dependent AMP-binding enzyme family.</text>
</comment>
<evidence type="ECO:0000256" key="4">
    <source>
        <dbReference type="ARBA" id="ARBA00022598"/>
    </source>
</evidence>
<dbReference type="Gene3D" id="3.65.10.10">
    <property type="entry name" value="Enolpyruvate transferase domain"/>
    <property type="match status" value="2"/>
</dbReference>
<dbReference type="Proteomes" id="UP000613840">
    <property type="component" value="Unassembled WGS sequence"/>
</dbReference>
<feature type="binding site" evidence="9">
    <location>
        <position position="22"/>
    </location>
    <ligand>
        <name>phosphoenolpyruvate</name>
        <dbReference type="ChEBI" id="CHEBI:58702"/>
    </ligand>
</feature>
<dbReference type="Pfam" id="PF13193">
    <property type="entry name" value="AMP-binding_C"/>
    <property type="match status" value="1"/>
</dbReference>
<dbReference type="PROSITE" id="PS00455">
    <property type="entry name" value="AMP_BINDING"/>
    <property type="match status" value="1"/>
</dbReference>
<gene>
    <name evidence="9" type="primary">aroA</name>
    <name evidence="13" type="ORF">GCM10011575_24810</name>
</gene>
<evidence type="ECO:0000259" key="12">
    <source>
        <dbReference type="Pfam" id="PF13193"/>
    </source>
</evidence>
<evidence type="ECO:0000256" key="1">
    <source>
        <dbReference type="ARBA" id="ARBA00004811"/>
    </source>
</evidence>
<dbReference type="InterPro" id="IPR001986">
    <property type="entry name" value="Enolpyruvate_Tfrase_dom"/>
</dbReference>
<keyword evidence="4" id="KW-0436">Ligase</keyword>
<dbReference type="FunFam" id="3.30.300.30:FF:000008">
    <property type="entry name" value="2,3-dihydroxybenzoate-AMP ligase"/>
    <property type="match status" value="1"/>
</dbReference>
<comment type="pathway">
    <text evidence="1 9">Metabolic intermediate biosynthesis; chorismate biosynthesis; chorismate from D-erythrose 4-phosphate and phosphoenolpyruvate: step 6/7.</text>
</comment>
<feature type="binding site" evidence="9">
    <location>
        <position position="166"/>
    </location>
    <ligand>
        <name>3-phosphoshikimate</name>
        <dbReference type="ChEBI" id="CHEBI:145989"/>
    </ligand>
</feature>
<feature type="binding site" evidence="9">
    <location>
        <position position="386"/>
    </location>
    <ligand>
        <name>phosphoenolpyruvate</name>
        <dbReference type="ChEBI" id="CHEBI:58702"/>
    </ligand>
</feature>
<feature type="binding site" evidence="9">
    <location>
        <position position="166"/>
    </location>
    <ligand>
        <name>phosphoenolpyruvate</name>
        <dbReference type="ChEBI" id="CHEBI:58702"/>
    </ligand>
</feature>
<comment type="similarity">
    <text evidence="3 9">Belongs to the EPSP synthase family.</text>
</comment>
<reference evidence="13" key="2">
    <citation type="submission" date="2020-09" db="EMBL/GenBank/DDBJ databases">
        <authorList>
            <person name="Sun Q."/>
            <person name="Zhou Y."/>
        </authorList>
    </citation>
    <scope>NUCLEOTIDE SEQUENCE</scope>
    <source>
        <strain evidence="13">CGMCC 4.7306</strain>
    </source>
</reference>
<comment type="subunit">
    <text evidence="9">Monomer.</text>
</comment>
<dbReference type="EC" id="2.5.1.19" evidence="9"/>
<dbReference type="Pfam" id="PF00501">
    <property type="entry name" value="AMP-binding"/>
    <property type="match status" value="1"/>
</dbReference>
<dbReference type="GO" id="GO:0006631">
    <property type="term" value="P:fatty acid metabolic process"/>
    <property type="evidence" value="ECO:0007669"/>
    <property type="project" value="TreeGrafter"/>
</dbReference>
<comment type="function">
    <text evidence="9">Catalyzes the transfer of the enolpyruvyl moiety of phosphoenolpyruvate (PEP) to the 5-hydroxyl of shikimate-3-phosphate (S3P) to produce enolpyruvyl shikimate-3-phosphate and inorganic phosphate.</text>
</comment>
<dbReference type="EMBL" id="BMMZ01000005">
    <property type="protein sequence ID" value="GGL65469.1"/>
    <property type="molecule type" value="Genomic_DNA"/>
</dbReference>
<keyword evidence="6 9" id="KW-0808">Transferase</keyword>
<dbReference type="RefSeq" id="WP_188895654.1">
    <property type="nucleotide sequence ID" value="NZ_BMMZ01000005.1"/>
</dbReference>
<keyword evidence="9" id="KW-0963">Cytoplasm</keyword>
<dbReference type="Pfam" id="PF00275">
    <property type="entry name" value="EPSP_synthase"/>
    <property type="match status" value="1"/>
</dbReference>
<protein>
    <recommendedName>
        <fullName evidence="9">3-phosphoshikimate 1-carboxyvinyltransferase</fullName>
        <ecNumber evidence="9">2.5.1.19</ecNumber>
    </recommendedName>
    <alternativeName>
        <fullName evidence="9">5-enolpyruvylshikimate-3-phosphate synthase</fullName>
        <shortName evidence="9">EPSP synthase</shortName>
        <shortName evidence="9">EPSPS</shortName>
    </alternativeName>
</protein>
<comment type="catalytic activity">
    <reaction evidence="8">
        <text>3-phosphoshikimate + phosphoenolpyruvate = 5-O-(1-carboxyvinyl)-3-phosphoshikimate + phosphate</text>
        <dbReference type="Rhea" id="RHEA:21256"/>
        <dbReference type="ChEBI" id="CHEBI:43474"/>
        <dbReference type="ChEBI" id="CHEBI:57701"/>
        <dbReference type="ChEBI" id="CHEBI:58702"/>
        <dbReference type="ChEBI" id="CHEBI:145989"/>
        <dbReference type="EC" id="2.5.1.19"/>
    </reaction>
    <physiologicalReaction direction="left-to-right" evidence="8">
        <dbReference type="Rhea" id="RHEA:21257"/>
    </physiologicalReaction>
</comment>